<reference evidence="7" key="1">
    <citation type="submission" date="2018-07" db="EMBL/GenBank/DDBJ databases">
        <authorList>
            <person name="Liu B.-T."/>
            <person name="Du Z."/>
        </authorList>
    </citation>
    <scope>NUCLEOTIDE SEQUENCE [LARGE SCALE GENOMIC DNA]</scope>
    <source>
        <strain evidence="7">XYN52</strain>
    </source>
</reference>
<evidence type="ECO:0000256" key="1">
    <source>
        <dbReference type="ARBA" id="ARBA00004871"/>
    </source>
</evidence>
<protein>
    <submittedName>
        <fullName evidence="6">Shikimate dehydrogenase</fullName>
    </submittedName>
</protein>
<proteinExistence type="predicted"/>
<evidence type="ECO:0000313" key="7">
    <source>
        <dbReference type="Proteomes" id="UP000253759"/>
    </source>
</evidence>
<dbReference type="AlphaFoldDB" id="A0A369W9M9"/>
<keyword evidence="2" id="KW-0560">Oxidoreductase</keyword>
<evidence type="ECO:0000256" key="3">
    <source>
        <dbReference type="ARBA" id="ARBA00023141"/>
    </source>
</evidence>
<accession>A0A369W9M9</accession>
<dbReference type="InterPro" id="IPR036291">
    <property type="entry name" value="NAD(P)-bd_dom_sf"/>
</dbReference>
<feature type="domain" description="Shikimate dehydrogenase substrate binding N-terminal" evidence="5">
    <location>
        <begin position="17"/>
        <end position="100"/>
    </location>
</feature>
<dbReference type="Pfam" id="PF08501">
    <property type="entry name" value="Shikimate_dh_N"/>
    <property type="match status" value="1"/>
</dbReference>
<dbReference type="GO" id="GO:0009423">
    <property type="term" value="P:chorismate biosynthetic process"/>
    <property type="evidence" value="ECO:0007669"/>
    <property type="project" value="TreeGrafter"/>
</dbReference>
<dbReference type="PANTHER" id="PTHR21089">
    <property type="entry name" value="SHIKIMATE DEHYDROGENASE"/>
    <property type="match status" value="1"/>
</dbReference>
<dbReference type="InterPro" id="IPR022893">
    <property type="entry name" value="Shikimate_DH_fam"/>
</dbReference>
<dbReference type="Gene3D" id="3.40.50.10860">
    <property type="entry name" value="Leucine Dehydrogenase, chain A, domain 1"/>
    <property type="match status" value="1"/>
</dbReference>
<evidence type="ECO:0000259" key="4">
    <source>
        <dbReference type="Pfam" id="PF00899"/>
    </source>
</evidence>
<evidence type="ECO:0000313" key="6">
    <source>
        <dbReference type="EMBL" id="RDE10060.1"/>
    </source>
</evidence>
<dbReference type="SUPFAM" id="SSF53223">
    <property type="entry name" value="Aminoacid dehydrogenase-like, N-terminal domain"/>
    <property type="match status" value="1"/>
</dbReference>
<evidence type="ECO:0000259" key="5">
    <source>
        <dbReference type="Pfam" id="PF08501"/>
    </source>
</evidence>
<name>A0A369W9M9_9HYPH</name>
<keyword evidence="3" id="KW-0057">Aromatic amino acid biosynthesis</keyword>
<dbReference type="EMBL" id="QQNH01000003">
    <property type="protein sequence ID" value="RDE10060.1"/>
    <property type="molecule type" value="Genomic_DNA"/>
</dbReference>
<dbReference type="GO" id="GO:0005829">
    <property type="term" value="C:cytosol"/>
    <property type="evidence" value="ECO:0007669"/>
    <property type="project" value="TreeGrafter"/>
</dbReference>
<dbReference type="GO" id="GO:0009073">
    <property type="term" value="P:aromatic amino acid family biosynthetic process"/>
    <property type="evidence" value="ECO:0007669"/>
    <property type="project" value="UniProtKB-KW"/>
</dbReference>
<keyword evidence="3" id="KW-0028">Amino-acid biosynthesis</keyword>
<keyword evidence="7" id="KW-1185">Reference proteome</keyword>
<dbReference type="InterPro" id="IPR000594">
    <property type="entry name" value="ThiF_NAD_FAD-bd"/>
</dbReference>
<comment type="caution">
    <text evidence="6">The sequence shown here is derived from an EMBL/GenBank/DDBJ whole genome shotgun (WGS) entry which is preliminary data.</text>
</comment>
<dbReference type="OrthoDB" id="7873617at2"/>
<dbReference type="Proteomes" id="UP000253759">
    <property type="component" value="Unassembled WGS sequence"/>
</dbReference>
<dbReference type="InterPro" id="IPR013708">
    <property type="entry name" value="Shikimate_DH-bd_N"/>
</dbReference>
<dbReference type="GO" id="GO:0019632">
    <property type="term" value="P:shikimate metabolic process"/>
    <property type="evidence" value="ECO:0007669"/>
    <property type="project" value="TreeGrafter"/>
</dbReference>
<feature type="domain" description="THIF-type NAD/FAD binding fold" evidence="4">
    <location>
        <begin position="125"/>
        <end position="162"/>
    </location>
</feature>
<dbReference type="PANTHER" id="PTHR21089:SF1">
    <property type="entry name" value="BIFUNCTIONAL 3-DEHYDROQUINATE DEHYDRATASE_SHIKIMATE DEHYDROGENASE, CHLOROPLASTIC"/>
    <property type="match status" value="1"/>
</dbReference>
<dbReference type="InterPro" id="IPR046346">
    <property type="entry name" value="Aminoacid_DH-like_N_sf"/>
</dbReference>
<sequence>MTDLIPNLDGSSRIYAVFGDPIAQVQTPALINPLFAAAGRNLFAVPFHVTAAAFPATWDALAALPNIAGIGVTVPHKIAAAQRCDTLTDTAQAVGAVNSIQRDGEGRLHGALFDGVGFVAGLGDAADRLRNARVLMVGAGGAGRAIAHALAAAGVARLDLMDLSPQSIADTAAIANAAAGQEIAFPAEGGRFDHDVIVNASPIGLKGDARFPVPEAALEPGMLVADIAALGKITPLLEAARRRGCATSDGHDMLTAQIAIIAGFAAGLPAGTALVA</sequence>
<evidence type="ECO:0000256" key="2">
    <source>
        <dbReference type="ARBA" id="ARBA00023002"/>
    </source>
</evidence>
<dbReference type="GO" id="GO:0004764">
    <property type="term" value="F:shikimate 3-dehydrogenase (NADP+) activity"/>
    <property type="evidence" value="ECO:0007669"/>
    <property type="project" value="InterPro"/>
</dbReference>
<comment type="pathway">
    <text evidence="1">Metabolic intermediate biosynthesis; chorismate biosynthesis; chorismate from D-erythrose 4-phosphate and phosphoenolpyruvate: step 4/7.</text>
</comment>
<gene>
    <name evidence="6" type="ORF">DVH29_03790</name>
</gene>
<dbReference type="Gene3D" id="3.40.50.720">
    <property type="entry name" value="NAD(P)-binding Rossmann-like Domain"/>
    <property type="match status" value="1"/>
</dbReference>
<dbReference type="Pfam" id="PF00899">
    <property type="entry name" value="ThiF"/>
    <property type="match status" value="1"/>
</dbReference>
<dbReference type="RefSeq" id="WP_114644824.1">
    <property type="nucleotide sequence ID" value="NZ_QQNH01000003.1"/>
</dbReference>
<dbReference type="SUPFAM" id="SSF51735">
    <property type="entry name" value="NAD(P)-binding Rossmann-fold domains"/>
    <property type="match status" value="1"/>
</dbReference>
<organism evidence="6 7">
    <name type="scientific">Pelagibacterium lacus</name>
    <dbReference type="NCBI Taxonomy" id="2282655"/>
    <lineage>
        <taxon>Bacteria</taxon>
        <taxon>Pseudomonadati</taxon>
        <taxon>Pseudomonadota</taxon>
        <taxon>Alphaproteobacteria</taxon>
        <taxon>Hyphomicrobiales</taxon>
        <taxon>Devosiaceae</taxon>
        <taxon>Pelagibacterium</taxon>
    </lineage>
</organism>
<dbReference type="GO" id="GO:0050661">
    <property type="term" value="F:NADP binding"/>
    <property type="evidence" value="ECO:0007669"/>
    <property type="project" value="TreeGrafter"/>
</dbReference>